<dbReference type="PROSITE" id="PS51998">
    <property type="entry name" value="DEK_C"/>
    <property type="match status" value="1"/>
</dbReference>
<dbReference type="SUPFAM" id="SSF47592">
    <property type="entry name" value="SWIB/MDM2 domain"/>
    <property type="match status" value="1"/>
</dbReference>
<evidence type="ECO:0000256" key="1">
    <source>
        <dbReference type="SAM" id="MobiDB-lite"/>
    </source>
</evidence>
<dbReference type="Pfam" id="PF02201">
    <property type="entry name" value="SWIB"/>
    <property type="match status" value="1"/>
</dbReference>
<dbReference type="Pfam" id="PF08766">
    <property type="entry name" value="DEK_C"/>
    <property type="match status" value="1"/>
</dbReference>
<sequence length="235" mass="26652">MVDVTSLGPRIKDILIKSDLSTVTAKSVRKRLEDELGISLAQQKDTIDKIIMEQFYRIHEGASGSGAYDSDPTGGSQGRSSGKGRQAGAGETAGKKQRGRPPKEEKGRKKKRAKRVVDPDKPKRKTGLSKPMKLSRKLGTFFDRTYMPRTDVVKGLWKYIKEHNMQDPVDRRYILCDEKFKGMFETDRLYMYTMNKQLNDHLFKVDDDELPTATKEIDLHSPEEPVSQDVTQDSA</sequence>
<evidence type="ECO:0000313" key="4">
    <source>
        <dbReference type="EMBL" id="OMH79701.1"/>
    </source>
</evidence>
<dbReference type="EMBL" id="LSSK01001445">
    <property type="protein sequence ID" value="OMH79701.1"/>
    <property type="molecule type" value="Genomic_DNA"/>
</dbReference>
<evidence type="ECO:0000313" key="5">
    <source>
        <dbReference type="Proteomes" id="UP000188320"/>
    </source>
</evidence>
<evidence type="ECO:0000259" key="3">
    <source>
        <dbReference type="PROSITE" id="PS51998"/>
    </source>
</evidence>
<dbReference type="Gene3D" id="1.10.245.10">
    <property type="entry name" value="SWIB/MDM2 domain"/>
    <property type="match status" value="1"/>
</dbReference>
<dbReference type="Gene3D" id="1.10.10.60">
    <property type="entry name" value="Homeodomain-like"/>
    <property type="match status" value="1"/>
</dbReference>
<feature type="region of interest" description="Disordered" evidence="1">
    <location>
        <begin position="63"/>
        <end position="132"/>
    </location>
</feature>
<evidence type="ECO:0000259" key="2">
    <source>
        <dbReference type="PROSITE" id="PS51925"/>
    </source>
</evidence>
<proteinExistence type="predicted"/>
<dbReference type="InterPro" id="IPR014876">
    <property type="entry name" value="DEK_C"/>
</dbReference>
<dbReference type="SUPFAM" id="SSF109715">
    <property type="entry name" value="DEK C-terminal domain"/>
    <property type="match status" value="1"/>
</dbReference>
<dbReference type="OrthoDB" id="10251073at2759"/>
<dbReference type="CDD" id="cd10567">
    <property type="entry name" value="SWIB-MDM2_like"/>
    <property type="match status" value="1"/>
</dbReference>
<organism evidence="4 5">
    <name type="scientific">Zancudomyces culisetae</name>
    <name type="common">Gut fungus</name>
    <name type="synonym">Smittium culisetae</name>
    <dbReference type="NCBI Taxonomy" id="1213189"/>
    <lineage>
        <taxon>Eukaryota</taxon>
        <taxon>Fungi</taxon>
        <taxon>Fungi incertae sedis</taxon>
        <taxon>Zoopagomycota</taxon>
        <taxon>Kickxellomycotina</taxon>
        <taxon>Harpellomycetes</taxon>
        <taxon>Harpellales</taxon>
        <taxon>Legeriomycetaceae</taxon>
        <taxon>Zancudomyces</taxon>
    </lineage>
</organism>
<reference evidence="5" key="1">
    <citation type="submission" date="2017-01" db="EMBL/GenBank/DDBJ databases">
        <authorList>
            <person name="Wang Y."/>
            <person name="White M."/>
            <person name="Kvist S."/>
            <person name="Moncalvo J.-M."/>
        </authorList>
    </citation>
    <scope>NUCLEOTIDE SEQUENCE [LARGE SCALE GENOMIC DNA]</scope>
    <source>
        <strain evidence="5">COL-18-3</strain>
    </source>
</reference>
<feature type="region of interest" description="Disordered" evidence="1">
    <location>
        <begin position="213"/>
        <end position="235"/>
    </location>
</feature>
<dbReference type="PANTHER" id="PTHR13844">
    <property type="entry name" value="SWI/SNF-RELATED MATRIX-ASSOCIATED ACTIN-DEPENDENT REGULATOR OF CHROMATIN SUBFAMILY D"/>
    <property type="match status" value="1"/>
</dbReference>
<dbReference type="InterPro" id="IPR019835">
    <property type="entry name" value="SWIB_domain"/>
</dbReference>
<name>A0A1R1PFF5_ZANCU</name>
<dbReference type="SMART" id="SM00151">
    <property type="entry name" value="SWIB"/>
    <property type="match status" value="1"/>
</dbReference>
<dbReference type="InterPro" id="IPR003121">
    <property type="entry name" value="SWIB_MDM2_domain"/>
</dbReference>
<dbReference type="Proteomes" id="UP000188320">
    <property type="component" value="Unassembled WGS sequence"/>
</dbReference>
<comment type="caution">
    <text evidence="4">The sequence shown here is derived from an EMBL/GenBank/DDBJ whole genome shotgun (WGS) entry which is preliminary data.</text>
</comment>
<feature type="compositionally biased region" description="Low complexity" evidence="1">
    <location>
        <begin position="78"/>
        <end position="90"/>
    </location>
</feature>
<feature type="domain" description="DM2" evidence="2">
    <location>
        <begin position="127"/>
        <end position="204"/>
    </location>
</feature>
<dbReference type="PROSITE" id="PS51925">
    <property type="entry name" value="SWIB_MDM2"/>
    <property type="match status" value="1"/>
</dbReference>
<keyword evidence="5" id="KW-1185">Reference proteome</keyword>
<feature type="domain" description="DEK-C" evidence="3">
    <location>
        <begin position="1"/>
        <end position="56"/>
    </location>
</feature>
<dbReference type="AlphaFoldDB" id="A0A1R1PFF5"/>
<gene>
    <name evidence="4" type="ORF">AX774_g6872</name>
</gene>
<protein>
    <submittedName>
        <fullName evidence="4">Upstream activation factor subunit spp27</fullName>
    </submittedName>
</protein>
<dbReference type="InterPro" id="IPR036885">
    <property type="entry name" value="SWIB_MDM2_dom_sf"/>
</dbReference>
<accession>A0A1R1PFF5</accession>